<evidence type="ECO:0000256" key="1">
    <source>
        <dbReference type="SAM" id="SignalP"/>
    </source>
</evidence>
<dbReference type="Pfam" id="PF07148">
    <property type="entry name" value="MalM"/>
    <property type="match status" value="1"/>
</dbReference>
<dbReference type="NCBIfam" id="NF007855">
    <property type="entry name" value="PRK10564.1"/>
    <property type="match status" value="1"/>
</dbReference>
<keyword evidence="3" id="KW-1185">Reference proteome</keyword>
<dbReference type="RefSeq" id="WP_140923500.1">
    <property type="nucleotide sequence ID" value="NZ_CP122311.1"/>
</dbReference>
<dbReference type="InterPro" id="IPR010794">
    <property type="entry name" value="MalM"/>
</dbReference>
<reference evidence="2 3" key="1">
    <citation type="submission" date="2019-06" db="EMBL/GenBank/DDBJ databases">
        <title>Taxogenomics and systematics of the genus Pantoea.</title>
        <authorList>
            <person name="Tambong J.T."/>
        </authorList>
    </citation>
    <scope>NUCLEOTIDE SEQUENCE [LARGE SCALE GENOMIC DNA]</scope>
    <source>
        <strain evidence="2 3">LMG 2558</strain>
    </source>
</reference>
<comment type="caution">
    <text evidence="2">The sequence shown here is derived from an EMBL/GenBank/DDBJ whole genome shotgun (WGS) entry which is preliminary data.</text>
</comment>
<proteinExistence type="predicted"/>
<dbReference type="Proteomes" id="UP000316142">
    <property type="component" value="Unassembled WGS sequence"/>
</dbReference>
<dbReference type="EMBL" id="VHIZ01000037">
    <property type="protein sequence ID" value="TPV28928.1"/>
    <property type="molecule type" value="Genomic_DNA"/>
</dbReference>
<evidence type="ECO:0000313" key="3">
    <source>
        <dbReference type="Proteomes" id="UP000316142"/>
    </source>
</evidence>
<evidence type="ECO:0000313" key="2">
    <source>
        <dbReference type="EMBL" id="TPV28928.1"/>
    </source>
</evidence>
<organism evidence="2 3">
    <name type="scientific">Pantoea anthophila</name>
    <dbReference type="NCBI Taxonomy" id="470931"/>
    <lineage>
        <taxon>Bacteria</taxon>
        <taxon>Pseudomonadati</taxon>
        <taxon>Pseudomonadota</taxon>
        <taxon>Gammaproteobacteria</taxon>
        <taxon>Enterobacterales</taxon>
        <taxon>Erwiniaceae</taxon>
        <taxon>Pantoea</taxon>
    </lineage>
</organism>
<feature type="signal peptide" evidence="1">
    <location>
        <begin position="1"/>
        <end position="26"/>
    </location>
</feature>
<gene>
    <name evidence="2" type="primary">malM</name>
    <name evidence="2" type="ORF">FJW00_08240</name>
</gene>
<feature type="chain" id="PRO_5047350381" evidence="1">
    <location>
        <begin position="27"/>
        <end position="313"/>
    </location>
</feature>
<protein>
    <submittedName>
        <fullName evidence="2">Maltose operon protein MalM</fullName>
    </submittedName>
</protein>
<accession>A0ABY2Z8U3</accession>
<keyword evidence="1" id="KW-0732">Signal</keyword>
<sequence length="313" mass="32785">MKMKKTLTALCLSATLLAGQSLPALADVNLVPQDLTSAPVVPAETLQHLSWQPLAASQTQTTKLASSGQTLNAPHIAGPVAAYSLPANIGELTLTLSSEVANGQVFAPNVLVLDETLRPAAWFPSRYFTYQKPGVMAADRLEGVMKLTPALGQQKIYLLVFTTDSDLTQTTTLLDPAKAYAQGTGHAVPDIPDPIASHSREGTLKLKMQTSSGSSILVGPLFGSSGPGPVTVGNTAPAPAYRSTPAATAAPLPATKTAAEPIMSDTERYFNQQITQAINSGNIDKALKLLNEAERLGSISARQTFIRGVKGKG</sequence>
<name>A0ABY2Z8U3_9GAMM</name>